<proteinExistence type="predicted"/>
<evidence type="ECO:0000313" key="1">
    <source>
        <dbReference type="EMBL" id="OLR20214.1"/>
    </source>
</evidence>
<gene>
    <name evidence="1" type="ORF">BH713_05930</name>
</gene>
<name>A0ACC8S9N7_9ENTR</name>
<accession>A0ACC8S9N7</accession>
<protein>
    <submittedName>
        <fullName evidence="1">Uncharacterized protein</fullName>
    </submittedName>
</protein>
<reference evidence="1" key="1">
    <citation type="submission" date="2016-10" db="EMBL/GenBank/DDBJ databases">
        <authorList>
            <person name="Wang S."/>
            <person name="Zhu B."/>
        </authorList>
    </citation>
    <scope>NUCLEOTIDE SEQUENCE</scope>
    <source>
        <strain evidence="1">JCM 8580</strain>
    </source>
</reference>
<dbReference type="Proteomes" id="UP000187000">
    <property type="component" value="Unassembled WGS sequence"/>
</dbReference>
<keyword evidence="2" id="KW-1185">Reference proteome</keyword>
<sequence>MVGVLPVGYRINNAIAGLLMRKRGSVTHVANSALSGKSGVKVQREGSLVKRAQRPEHAAPKDTRD</sequence>
<comment type="caution">
    <text evidence="1">The sequence shown here is derived from an EMBL/GenBank/DDBJ whole genome shotgun (WGS) entry which is preliminary data.</text>
</comment>
<dbReference type="EMBL" id="MKXD01000002">
    <property type="protein sequence ID" value="OLR20214.1"/>
    <property type="molecule type" value="Genomic_DNA"/>
</dbReference>
<organism evidence="1 2">
    <name type="scientific">Enterobacter kobei</name>
    <dbReference type="NCBI Taxonomy" id="208224"/>
    <lineage>
        <taxon>Bacteria</taxon>
        <taxon>Pseudomonadati</taxon>
        <taxon>Pseudomonadota</taxon>
        <taxon>Gammaproteobacteria</taxon>
        <taxon>Enterobacterales</taxon>
        <taxon>Enterobacteriaceae</taxon>
        <taxon>Enterobacter</taxon>
        <taxon>Enterobacter cloacae complex</taxon>
    </lineage>
</organism>
<evidence type="ECO:0000313" key="2">
    <source>
        <dbReference type="Proteomes" id="UP000187000"/>
    </source>
</evidence>